<accession>A0A0A9AFV7</accession>
<organism evidence="1">
    <name type="scientific">Arundo donax</name>
    <name type="common">Giant reed</name>
    <name type="synonym">Donax arundinaceus</name>
    <dbReference type="NCBI Taxonomy" id="35708"/>
    <lineage>
        <taxon>Eukaryota</taxon>
        <taxon>Viridiplantae</taxon>
        <taxon>Streptophyta</taxon>
        <taxon>Embryophyta</taxon>
        <taxon>Tracheophyta</taxon>
        <taxon>Spermatophyta</taxon>
        <taxon>Magnoliopsida</taxon>
        <taxon>Liliopsida</taxon>
        <taxon>Poales</taxon>
        <taxon>Poaceae</taxon>
        <taxon>PACMAD clade</taxon>
        <taxon>Arundinoideae</taxon>
        <taxon>Arundineae</taxon>
        <taxon>Arundo</taxon>
    </lineage>
</organism>
<evidence type="ECO:0000313" key="1">
    <source>
        <dbReference type="EMBL" id="JAD47815.1"/>
    </source>
</evidence>
<proteinExistence type="predicted"/>
<reference evidence="1" key="2">
    <citation type="journal article" date="2015" name="Data Brief">
        <title>Shoot transcriptome of the giant reed, Arundo donax.</title>
        <authorList>
            <person name="Barrero R.A."/>
            <person name="Guerrero F.D."/>
            <person name="Moolhuijzen P."/>
            <person name="Goolsby J.A."/>
            <person name="Tidwell J."/>
            <person name="Bellgard S.E."/>
            <person name="Bellgard M.I."/>
        </authorList>
    </citation>
    <scope>NUCLEOTIDE SEQUENCE</scope>
    <source>
        <tissue evidence="1">Shoot tissue taken approximately 20 cm above the soil surface</tissue>
    </source>
</reference>
<dbReference type="AlphaFoldDB" id="A0A0A9AFV7"/>
<sequence>MKCLSNTSHCIQSLMIPPNK</sequence>
<reference evidence="1" key="1">
    <citation type="submission" date="2014-09" db="EMBL/GenBank/DDBJ databases">
        <authorList>
            <person name="Magalhaes I.L.F."/>
            <person name="Oliveira U."/>
            <person name="Santos F.R."/>
            <person name="Vidigal T.H.D.A."/>
            <person name="Brescovit A.D."/>
            <person name="Santos A.J."/>
        </authorList>
    </citation>
    <scope>NUCLEOTIDE SEQUENCE</scope>
    <source>
        <tissue evidence="1">Shoot tissue taken approximately 20 cm above the soil surface</tissue>
    </source>
</reference>
<protein>
    <submittedName>
        <fullName evidence="1">Uncharacterized protein</fullName>
    </submittedName>
</protein>
<dbReference type="EMBL" id="GBRH01250080">
    <property type="protein sequence ID" value="JAD47815.1"/>
    <property type="molecule type" value="Transcribed_RNA"/>
</dbReference>
<name>A0A0A9AFV7_ARUDO</name>